<dbReference type="RefSeq" id="WP_095030516.1">
    <property type="nucleotide sequence ID" value="NZ_NQKL01000018.1"/>
</dbReference>
<organism evidence="1 2">
    <name type="scientific">Pseudomonas fragi</name>
    <dbReference type="NCBI Taxonomy" id="296"/>
    <lineage>
        <taxon>Bacteria</taxon>
        <taxon>Pseudomonadati</taxon>
        <taxon>Pseudomonadota</taxon>
        <taxon>Gammaproteobacteria</taxon>
        <taxon>Pseudomonadales</taxon>
        <taxon>Pseudomonadaceae</taxon>
        <taxon>Pseudomonas</taxon>
    </lineage>
</organism>
<evidence type="ECO:0000313" key="1">
    <source>
        <dbReference type="EMBL" id="OZY40099.1"/>
    </source>
</evidence>
<evidence type="ECO:0000313" key="2">
    <source>
        <dbReference type="Proteomes" id="UP000216113"/>
    </source>
</evidence>
<gene>
    <name evidence="1" type="ORF">CJF43_19175</name>
</gene>
<sequence length="73" mass="7896">MFGGEAVAKSDNGVRQLKPVLRIYDDYVAERSLVPSAAATKASQFAMEAFVIKPNALHYMGPLSQPFADSSYA</sequence>
<name>A0A266LPY7_PSEFR</name>
<dbReference type="EMBL" id="NQKL01000018">
    <property type="protein sequence ID" value="OZY40099.1"/>
    <property type="molecule type" value="Genomic_DNA"/>
</dbReference>
<proteinExistence type="predicted"/>
<dbReference type="Proteomes" id="UP000216113">
    <property type="component" value="Unassembled WGS sequence"/>
</dbReference>
<reference evidence="1 2" key="1">
    <citation type="submission" date="2017-08" db="EMBL/GenBank/DDBJ databases">
        <title>Genomic and metabolic characterisation of spoilage-associated Pseudomonas species.</title>
        <authorList>
            <person name="Stanborough T."/>
            <person name="Fegan N."/>
            <person name="Powell S.M."/>
            <person name="Singh T."/>
            <person name="Tamplin M.L."/>
            <person name="Chandry P.S."/>
        </authorList>
    </citation>
    <scope>NUCLEOTIDE SEQUENCE [LARGE SCALE GENOMIC DNA]</scope>
    <source>
        <strain evidence="1 2">F1820</strain>
    </source>
</reference>
<accession>A0A266LPY7</accession>
<protein>
    <submittedName>
        <fullName evidence="1">Uncharacterized protein</fullName>
    </submittedName>
</protein>
<comment type="caution">
    <text evidence="1">The sequence shown here is derived from an EMBL/GenBank/DDBJ whole genome shotgun (WGS) entry which is preliminary data.</text>
</comment>
<dbReference type="AlphaFoldDB" id="A0A266LPY7"/>